<dbReference type="Proteomes" id="UP000192132">
    <property type="component" value="Unassembled WGS sequence"/>
</dbReference>
<keyword evidence="1" id="KW-0812">Transmembrane</keyword>
<accession>A0A1S8CUD4</accession>
<feature type="transmembrane region" description="Helical" evidence="1">
    <location>
        <begin position="42"/>
        <end position="59"/>
    </location>
</feature>
<evidence type="ECO:0000313" key="3">
    <source>
        <dbReference type="Proteomes" id="UP000192132"/>
    </source>
</evidence>
<name>A0A1S8CUD4_9GAMM</name>
<evidence type="ECO:0000313" key="2">
    <source>
        <dbReference type="EMBL" id="ONG39319.1"/>
    </source>
</evidence>
<organism evidence="2 3">
    <name type="scientific">Alkanindiges hydrocarboniclasticus</name>
    <dbReference type="NCBI Taxonomy" id="1907941"/>
    <lineage>
        <taxon>Bacteria</taxon>
        <taxon>Pseudomonadati</taxon>
        <taxon>Pseudomonadota</taxon>
        <taxon>Gammaproteobacteria</taxon>
        <taxon>Moraxellales</taxon>
        <taxon>Moraxellaceae</taxon>
        <taxon>Alkanindiges</taxon>
    </lineage>
</organism>
<gene>
    <name evidence="2" type="ORF">BKE30_09835</name>
</gene>
<dbReference type="AlphaFoldDB" id="A0A1S8CUD4"/>
<keyword evidence="1" id="KW-1133">Transmembrane helix</keyword>
<dbReference type="STRING" id="1907941.BKE30_09835"/>
<keyword evidence="1" id="KW-0472">Membrane</keyword>
<keyword evidence="3" id="KW-1185">Reference proteome</keyword>
<evidence type="ECO:0000256" key="1">
    <source>
        <dbReference type="SAM" id="Phobius"/>
    </source>
</evidence>
<feature type="transmembrane region" description="Helical" evidence="1">
    <location>
        <begin position="65"/>
        <end position="83"/>
    </location>
</feature>
<comment type="caution">
    <text evidence="2">The sequence shown here is derived from an EMBL/GenBank/DDBJ whole genome shotgun (WGS) entry which is preliminary data.</text>
</comment>
<proteinExistence type="predicted"/>
<dbReference type="RefSeq" id="WP_076878449.1">
    <property type="nucleotide sequence ID" value="NZ_MLCN01000024.1"/>
</dbReference>
<reference evidence="2 3" key="1">
    <citation type="submission" date="2016-10" db="EMBL/GenBank/DDBJ databases">
        <title>Draft Genome sequence of Alkanindiges sp. strain H1.</title>
        <authorList>
            <person name="Subhash Y."/>
            <person name="Lee S."/>
        </authorList>
    </citation>
    <scope>NUCLEOTIDE SEQUENCE [LARGE SCALE GENOMIC DNA]</scope>
    <source>
        <strain evidence="2 3">H1</strain>
    </source>
</reference>
<dbReference type="OrthoDB" id="6703961at2"/>
<protein>
    <submittedName>
        <fullName evidence="2">Uncharacterized protein</fullName>
    </submittedName>
</protein>
<dbReference type="EMBL" id="MLCN01000024">
    <property type="protein sequence ID" value="ONG39319.1"/>
    <property type="molecule type" value="Genomic_DNA"/>
</dbReference>
<sequence>MMAKNLYPYTLQPVPFELSEAEQRSAQLIIWRRTNTISQKTWIILGIIVALAIVGLVFVKNYSTIIFWLMLVGVVLYLLIRRFGLEWYVKRKLGQELIEDIKGIKMGVQPQGLTMIQRMGAQEGRGMISWKDVTEWQDHPDFLFLTFKVKGQQGAHVLPKRMNSQNFSFDTIRKHLTETVGPAK</sequence>